<protein>
    <recommendedName>
        <fullName evidence="3">Protein kinase domain-containing protein</fullName>
    </recommendedName>
</protein>
<accession>A0A8T1X0C7</accession>
<keyword evidence="2" id="KW-0812">Transmembrane</keyword>
<gene>
    <name evidence="4" type="ORF">PHYBOEH_011937</name>
</gene>
<feature type="compositionally biased region" description="Basic and acidic residues" evidence="1">
    <location>
        <begin position="292"/>
        <end position="306"/>
    </location>
</feature>
<keyword evidence="2" id="KW-1133">Transmembrane helix</keyword>
<dbReference type="PANTHER" id="PTHR44329">
    <property type="entry name" value="SERINE/THREONINE-PROTEIN KINASE TNNI3K-RELATED"/>
    <property type="match status" value="1"/>
</dbReference>
<evidence type="ECO:0000256" key="1">
    <source>
        <dbReference type="SAM" id="MobiDB-lite"/>
    </source>
</evidence>
<dbReference type="PROSITE" id="PS50011">
    <property type="entry name" value="PROTEIN_KINASE_DOM"/>
    <property type="match status" value="1"/>
</dbReference>
<evidence type="ECO:0000313" key="5">
    <source>
        <dbReference type="Proteomes" id="UP000693981"/>
    </source>
</evidence>
<dbReference type="AlphaFoldDB" id="A0A8T1X0C7"/>
<dbReference type="Proteomes" id="UP000693981">
    <property type="component" value="Unassembled WGS sequence"/>
</dbReference>
<dbReference type="PANTHER" id="PTHR44329:SF214">
    <property type="entry name" value="PROTEIN KINASE DOMAIN-CONTAINING PROTEIN"/>
    <property type="match status" value="1"/>
</dbReference>
<evidence type="ECO:0000313" key="4">
    <source>
        <dbReference type="EMBL" id="KAG7397938.1"/>
    </source>
</evidence>
<feature type="compositionally biased region" description="Low complexity" evidence="1">
    <location>
        <begin position="307"/>
        <end position="316"/>
    </location>
</feature>
<keyword evidence="5" id="KW-1185">Reference proteome</keyword>
<reference evidence="4" key="1">
    <citation type="submission" date="2021-02" db="EMBL/GenBank/DDBJ databases">
        <authorList>
            <person name="Palmer J.M."/>
        </authorList>
    </citation>
    <scope>NUCLEOTIDE SEQUENCE</scope>
    <source>
        <strain evidence="4">SCRP23</strain>
    </source>
</reference>
<organism evidence="4 5">
    <name type="scientific">Phytophthora boehmeriae</name>
    <dbReference type="NCBI Taxonomy" id="109152"/>
    <lineage>
        <taxon>Eukaryota</taxon>
        <taxon>Sar</taxon>
        <taxon>Stramenopiles</taxon>
        <taxon>Oomycota</taxon>
        <taxon>Peronosporomycetes</taxon>
        <taxon>Peronosporales</taxon>
        <taxon>Peronosporaceae</taxon>
        <taxon>Phytophthora</taxon>
    </lineage>
</organism>
<dbReference type="EMBL" id="JAGDFL010000095">
    <property type="protein sequence ID" value="KAG7397938.1"/>
    <property type="molecule type" value="Genomic_DNA"/>
</dbReference>
<evidence type="ECO:0000259" key="3">
    <source>
        <dbReference type="PROSITE" id="PS50011"/>
    </source>
</evidence>
<feature type="domain" description="Protein kinase" evidence="3">
    <location>
        <begin position="388"/>
        <end position="672"/>
    </location>
</feature>
<proteinExistence type="predicted"/>
<dbReference type="InterPro" id="IPR000719">
    <property type="entry name" value="Prot_kinase_dom"/>
</dbReference>
<feature type="transmembrane region" description="Helical" evidence="2">
    <location>
        <begin position="249"/>
        <end position="271"/>
    </location>
</feature>
<dbReference type="InterPro" id="IPR051681">
    <property type="entry name" value="Ser/Thr_Kinases-Pseudokinases"/>
</dbReference>
<keyword evidence="2" id="KW-0472">Membrane</keyword>
<feature type="region of interest" description="Disordered" evidence="1">
    <location>
        <begin position="288"/>
        <end position="334"/>
    </location>
</feature>
<dbReference type="OrthoDB" id="4062651at2759"/>
<evidence type="ECO:0000256" key="2">
    <source>
        <dbReference type="SAM" id="Phobius"/>
    </source>
</evidence>
<dbReference type="GO" id="GO:0005524">
    <property type="term" value="F:ATP binding"/>
    <property type="evidence" value="ECO:0007669"/>
    <property type="project" value="InterPro"/>
</dbReference>
<dbReference type="Pfam" id="PF07714">
    <property type="entry name" value="PK_Tyr_Ser-Thr"/>
    <property type="match status" value="1"/>
</dbReference>
<sequence length="703" mass="76259">MASLLAVAQAASPIDCPASCSSDASPCALSAANGAIRECFTAADSEPADEWRVALDTAQGYSCDGLELPPEVQTMTLRGDKTRVQFTDASKLTGDRLTALLFIGLDLANSSLPELPETLSQLEIINCALPSIPVAKLLQLPKLKRVVMTDITLTQSMTELSEQQFTLLSSRTVNTSTNWWQTDGPNAVQVTDCTQVRGGRVESLGGLPVCVIPDAVAVGRRLQTSIGSGYGAESGTGSSSADDHDRPTLVLLSMGLPFLYFLYKLGLFIFFSRTWKQDRLKNNAPVVAANAKSRDIAAPKDSEVDRPTTNASSTSPPSTPTPRAHRRQDKKPFSSNNADFWVDEELQSWRLDFQRIKLLKSIKLVPNEKRQTLRKQSVTSANNPREIWLASYASGRETTGAVSPGGGTTDSLVVAKFLSPKDGQSIHSPSAGSGSGGARGKLKGELMRQAMFSHPQVVAFIGVAWSRETQLVAVTEYMPQGDLRQWLHRTSSRQAGKWTVLKVRMLLDVTRALLYLHSMHPRLVHGNCNSRNVLLDRALRAKLSDFGVHGRSDCLSEEDLMSYSAVGSGRWISPEALLGRETSAAYPDAGDVYSLGILIAEVDSHELPFSDLMQANRSAVPETDILQLIAKGALSPTLSPTCPKSIVKLVNACTSYNPKYRPSSAQVQQDLLRILEDFREFESKTTATISVGAPRSNPPSNLV</sequence>
<dbReference type="GO" id="GO:0004674">
    <property type="term" value="F:protein serine/threonine kinase activity"/>
    <property type="evidence" value="ECO:0007669"/>
    <property type="project" value="TreeGrafter"/>
</dbReference>
<comment type="caution">
    <text evidence="4">The sequence shown here is derived from an EMBL/GenBank/DDBJ whole genome shotgun (WGS) entry which is preliminary data.</text>
</comment>
<name>A0A8T1X0C7_9STRA</name>
<dbReference type="InterPro" id="IPR001245">
    <property type="entry name" value="Ser-Thr/Tyr_kinase_cat_dom"/>
</dbReference>